<dbReference type="GO" id="GO:0006094">
    <property type="term" value="P:gluconeogenesis"/>
    <property type="evidence" value="ECO:0007669"/>
    <property type="project" value="UniProtKB-UniRule"/>
</dbReference>
<dbReference type="AlphaFoldDB" id="A0AAU9CMS1"/>
<comment type="similarity">
    <text evidence="2 6">Belongs to the phosphoglycerate mutase family. BPG-dependent PGAM subfamily.</text>
</comment>
<dbReference type="Pfam" id="PF00300">
    <property type="entry name" value="His_Phos_1"/>
    <property type="match status" value="2"/>
</dbReference>
<organism evidence="10 11">
    <name type="scientific">Fulvitalea axinellae</name>
    <dbReference type="NCBI Taxonomy" id="1182444"/>
    <lineage>
        <taxon>Bacteria</taxon>
        <taxon>Pseudomonadati</taxon>
        <taxon>Bacteroidota</taxon>
        <taxon>Cytophagia</taxon>
        <taxon>Cytophagales</taxon>
        <taxon>Persicobacteraceae</taxon>
        <taxon>Fulvitalea</taxon>
    </lineage>
</organism>
<protein>
    <recommendedName>
        <fullName evidence="6">2,3-bisphosphoglycerate-dependent phosphoglycerate mutase</fullName>
        <shortName evidence="6">BPG-dependent PGAM</shortName>
        <shortName evidence="6">PGAM</shortName>
        <shortName evidence="6">Phosphoglyceromutase</shortName>
        <shortName evidence="6">dPGM</shortName>
        <ecNumber evidence="6">5.4.2.11</ecNumber>
    </recommendedName>
</protein>
<sequence>MKRIVFLRHGESIWNKENKFTGWTDVPLTSKGKKEAVQAGMLLKANGFVFDIAFTSSLKRAISTLNLTLEEMEAEWVPVVKSWRLNERHYGALQGLDKDKAREEFGDDQVLEWRRSYATTPPLLKKGDERSPKDDVAYRRVESSKLPLGESLENTVSRVAPVLREVIEPSLLEGMEVLVVAHGNSIRALIKYLEGLTDEEIVGLDIPTGQPLVYELEDDLTHKNHYYLKT</sequence>
<dbReference type="InterPro" id="IPR005952">
    <property type="entry name" value="Phosphogly_mut1"/>
</dbReference>
<evidence type="ECO:0000256" key="9">
    <source>
        <dbReference type="PIRSR" id="PIRSR613078-3"/>
    </source>
</evidence>
<name>A0AAU9CMS1_9BACT</name>
<dbReference type="EC" id="5.4.2.11" evidence="6"/>
<feature type="binding site" evidence="6 8">
    <location>
        <begin position="87"/>
        <end position="90"/>
    </location>
    <ligand>
        <name>substrate</name>
    </ligand>
</feature>
<feature type="binding site" evidence="6 8">
    <location>
        <position position="60"/>
    </location>
    <ligand>
        <name>substrate</name>
    </ligand>
</feature>
<keyword evidence="3 6" id="KW-0312">Gluconeogenesis</keyword>
<dbReference type="GO" id="GO:0006096">
    <property type="term" value="P:glycolytic process"/>
    <property type="evidence" value="ECO:0007669"/>
    <property type="project" value="UniProtKB-UniRule"/>
</dbReference>
<evidence type="ECO:0000256" key="7">
    <source>
        <dbReference type="PIRSR" id="PIRSR613078-1"/>
    </source>
</evidence>
<dbReference type="EMBL" id="AP025314">
    <property type="protein sequence ID" value="BDD09207.1"/>
    <property type="molecule type" value="Genomic_DNA"/>
</dbReference>
<evidence type="ECO:0000256" key="1">
    <source>
        <dbReference type="ARBA" id="ARBA00000380"/>
    </source>
</evidence>
<gene>
    <name evidence="6 10" type="primary">gpmA</name>
    <name evidence="10" type="ORF">FUAX_16390</name>
</gene>
<dbReference type="SUPFAM" id="SSF53254">
    <property type="entry name" value="Phosphoglycerate mutase-like"/>
    <property type="match status" value="1"/>
</dbReference>
<evidence type="ECO:0000256" key="4">
    <source>
        <dbReference type="ARBA" id="ARBA00023152"/>
    </source>
</evidence>
<dbReference type="FunFam" id="3.40.50.1240:FF:000003">
    <property type="entry name" value="2,3-bisphosphoglycerate-dependent phosphoglycerate mutase"/>
    <property type="match status" value="1"/>
</dbReference>
<feature type="site" description="Transition state stabilizer" evidence="6 9">
    <location>
        <position position="182"/>
    </location>
</feature>
<feature type="binding site" evidence="6 8">
    <location>
        <position position="98"/>
    </location>
    <ligand>
        <name>substrate</name>
    </ligand>
</feature>
<dbReference type="InterPro" id="IPR013078">
    <property type="entry name" value="His_Pase_superF_clade-1"/>
</dbReference>
<dbReference type="CDD" id="cd07067">
    <property type="entry name" value="HP_PGM_like"/>
    <property type="match status" value="1"/>
</dbReference>
<comment type="pathway">
    <text evidence="6">Carbohydrate degradation; glycolysis; pyruvate from D-glyceraldehyde 3-phosphate: step 3/5.</text>
</comment>
<evidence type="ECO:0000313" key="10">
    <source>
        <dbReference type="EMBL" id="BDD09207.1"/>
    </source>
</evidence>
<feature type="active site" description="Tele-phosphohistidine intermediate" evidence="6 7">
    <location>
        <position position="9"/>
    </location>
</feature>
<dbReference type="PIRSF" id="PIRSF000709">
    <property type="entry name" value="6PFK_2-Ptase"/>
    <property type="match status" value="1"/>
</dbReference>
<evidence type="ECO:0000256" key="5">
    <source>
        <dbReference type="ARBA" id="ARBA00023235"/>
    </source>
</evidence>
<evidence type="ECO:0000256" key="3">
    <source>
        <dbReference type="ARBA" id="ARBA00022432"/>
    </source>
</evidence>
<evidence type="ECO:0000313" key="11">
    <source>
        <dbReference type="Proteomes" id="UP001348817"/>
    </source>
</evidence>
<feature type="binding site" evidence="6 8">
    <location>
        <begin position="114"/>
        <end position="115"/>
    </location>
    <ligand>
        <name>substrate</name>
    </ligand>
</feature>
<keyword evidence="5 6" id="KW-0413">Isomerase</keyword>
<comment type="function">
    <text evidence="6">Catalyzes the interconversion of 2-phosphoglycerate and 3-phosphoglycerate.</text>
</comment>
<comment type="catalytic activity">
    <reaction evidence="1 6">
        <text>(2R)-2-phosphoglycerate = (2R)-3-phosphoglycerate</text>
        <dbReference type="Rhea" id="RHEA:15901"/>
        <dbReference type="ChEBI" id="CHEBI:58272"/>
        <dbReference type="ChEBI" id="CHEBI:58289"/>
        <dbReference type="EC" id="5.4.2.11"/>
    </reaction>
</comment>
<feature type="binding site" evidence="6 8">
    <location>
        <begin position="183"/>
        <end position="184"/>
    </location>
    <ligand>
        <name>substrate</name>
    </ligand>
</feature>
<dbReference type="NCBIfam" id="NF010713">
    <property type="entry name" value="PRK14115.1"/>
    <property type="match status" value="1"/>
</dbReference>
<evidence type="ECO:0000256" key="8">
    <source>
        <dbReference type="PIRSR" id="PIRSR613078-2"/>
    </source>
</evidence>
<dbReference type="Proteomes" id="UP001348817">
    <property type="component" value="Chromosome"/>
</dbReference>
<keyword evidence="4 6" id="KW-0324">Glycolysis</keyword>
<evidence type="ECO:0000256" key="6">
    <source>
        <dbReference type="HAMAP-Rule" id="MF_01039"/>
    </source>
</evidence>
<dbReference type="PANTHER" id="PTHR11931">
    <property type="entry name" value="PHOSPHOGLYCERATE MUTASE"/>
    <property type="match status" value="1"/>
</dbReference>
<dbReference type="GO" id="GO:0004619">
    <property type="term" value="F:phosphoglycerate mutase activity"/>
    <property type="evidence" value="ECO:0007669"/>
    <property type="project" value="UniProtKB-UniRule"/>
</dbReference>
<feature type="binding site" evidence="6 8">
    <location>
        <begin position="8"/>
        <end position="15"/>
    </location>
    <ligand>
        <name>substrate</name>
    </ligand>
</feature>
<dbReference type="Gene3D" id="3.40.50.1240">
    <property type="entry name" value="Phosphoglycerate mutase-like"/>
    <property type="match status" value="1"/>
</dbReference>
<evidence type="ECO:0000256" key="2">
    <source>
        <dbReference type="ARBA" id="ARBA00006717"/>
    </source>
</evidence>
<dbReference type="NCBIfam" id="TIGR01258">
    <property type="entry name" value="pgm_1"/>
    <property type="match status" value="1"/>
</dbReference>
<feature type="active site" description="Proton donor/acceptor" evidence="6 7">
    <location>
        <position position="87"/>
    </location>
</feature>
<accession>A0AAU9CMS1</accession>
<dbReference type="KEGG" id="fax:FUAX_16390"/>
<reference evidence="10 11" key="1">
    <citation type="submission" date="2021-12" db="EMBL/GenBank/DDBJ databases">
        <title>Genome sequencing of bacteria with rrn-lacking chromosome and rrn-plasmid.</title>
        <authorList>
            <person name="Anda M."/>
            <person name="Iwasaki W."/>
        </authorList>
    </citation>
    <scope>NUCLEOTIDE SEQUENCE [LARGE SCALE GENOMIC DNA]</scope>
    <source>
        <strain evidence="10 11">DSM 100852</strain>
    </source>
</reference>
<feature type="binding site" evidence="6 8">
    <location>
        <begin position="21"/>
        <end position="22"/>
    </location>
    <ligand>
        <name>substrate</name>
    </ligand>
</feature>
<dbReference type="InterPro" id="IPR029033">
    <property type="entry name" value="His_PPase_superfam"/>
</dbReference>
<dbReference type="RefSeq" id="WP_338394422.1">
    <property type="nucleotide sequence ID" value="NZ_AP025314.1"/>
</dbReference>
<proteinExistence type="inferred from homology"/>
<keyword evidence="11" id="KW-1185">Reference proteome</keyword>
<dbReference type="SMART" id="SM00855">
    <property type="entry name" value="PGAM"/>
    <property type="match status" value="1"/>
</dbReference>
<dbReference type="HAMAP" id="MF_01039">
    <property type="entry name" value="PGAM_GpmA"/>
    <property type="match status" value="1"/>
</dbReference>